<evidence type="ECO:0000313" key="10">
    <source>
        <dbReference type="Proteomes" id="UP001232973"/>
    </source>
</evidence>
<organism evidence="9 10">
    <name type="scientific">Alicyclobacillus cycloheptanicus</name>
    <dbReference type="NCBI Taxonomy" id="1457"/>
    <lineage>
        <taxon>Bacteria</taxon>
        <taxon>Bacillati</taxon>
        <taxon>Bacillota</taxon>
        <taxon>Bacilli</taxon>
        <taxon>Bacillales</taxon>
        <taxon>Alicyclobacillaceae</taxon>
        <taxon>Alicyclobacillus</taxon>
    </lineage>
</organism>
<dbReference type="GO" id="GO:0009002">
    <property type="term" value="F:serine-type D-Ala-D-Ala carboxypeptidase activity"/>
    <property type="evidence" value="ECO:0007669"/>
    <property type="project" value="UniProtKB-EC"/>
</dbReference>
<keyword evidence="4" id="KW-0133">Cell shape</keyword>
<dbReference type="Proteomes" id="UP001232973">
    <property type="component" value="Unassembled WGS sequence"/>
</dbReference>
<feature type="domain" description="Peptidase S11 D-alanyl-D-alanine carboxypeptidase A N-terminal" evidence="8">
    <location>
        <begin position="71"/>
        <end position="264"/>
    </location>
</feature>
<evidence type="ECO:0000256" key="6">
    <source>
        <dbReference type="ARBA" id="ARBA00023316"/>
    </source>
</evidence>
<dbReference type="PANTHER" id="PTHR21581">
    <property type="entry name" value="D-ALANYL-D-ALANINE CARBOXYPEPTIDASE"/>
    <property type="match status" value="1"/>
</dbReference>
<evidence type="ECO:0000313" key="9">
    <source>
        <dbReference type="EMBL" id="MDQ0188616.1"/>
    </source>
</evidence>
<comment type="similarity">
    <text evidence="1 7">Belongs to the peptidase S11 family.</text>
</comment>
<reference evidence="9 10" key="1">
    <citation type="submission" date="2023-07" db="EMBL/GenBank/DDBJ databases">
        <title>Genomic Encyclopedia of Type Strains, Phase IV (KMG-IV): sequencing the most valuable type-strain genomes for metagenomic binning, comparative biology and taxonomic classification.</title>
        <authorList>
            <person name="Goeker M."/>
        </authorList>
    </citation>
    <scope>NUCLEOTIDE SEQUENCE [LARGE SCALE GENOMIC DNA]</scope>
    <source>
        <strain evidence="9 10">DSM 4006</strain>
    </source>
</reference>
<dbReference type="SUPFAM" id="SSF56601">
    <property type="entry name" value="beta-lactamase/transpeptidase-like"/>
    <property type="match status" value="1"/>
</dbReference>
<dbReference type="EMBL" id="JAUSTP010000002">
    <property type="protein sequence ID" value="MDQ0188616.1"/>
    <property type="molecule type" value="Genomic_DNA"/>
</dbReference>
<evidence type="ECO:0000256" key="5">
    <source>
        <dbReference type="ARBA" id="ARBA00022984"/>
    </source>
</evidence>
<dbReference type="RefSeq" id="WP_274455392.1">
    <property type="nucleotide sequence ID" value="NZ_CP067097.1"/>
</dbReference>
<evidence type="ECO:0000256" key="2">
    <source>
        <dbReference type="ARBA" id="ARBA00022729"/>
    </source>
</evidence>
<dbReference type="InterPro" id="IPR018044">
    <property type="entry name" value="Peptidase_S11"/>
</dbReference>
<evidence type="ECO:0000256" key="7">
    <source>
        <dbReference type="RuleBase" id="RU004016"/>
    </source>
</evidence>
<keyword evidence="5" id="KW-0573">Peptidoglycan synthesis</keyword>
<dbReference type="InterPro" id="IPR012338">
    <property type="entry name" value="Beta-lactam/transpept-like"/>
</dbReference>
<keyword evidence="3 9" id="KW-0378">Hydrolase</keyword>
<keyword evidence="9" id="KW-0121">Carboxypeptidase</keyword>
<keyword evidence="2" id="KW-0732">Signal</keyword>
<evidence type="ECO:0000256" key="4">
    <source>
        <dbReference type="ARBA" id="ARBA00022960"/>
    </source>
</evidence>
<dbReference type="PANTHER" id="PTHR21581:SF33">
    <property type="entry name" value="D-ALANYL-D-ALANINE CARBOXYPEPTIDASE DACB"/>
    <property type="match status" value="1"/>
</dbReference>
<evidence type="ECO:0000259" key="8">
    <source>
        <dbReference type="Pfam" id="PF00768"/>
    </source>
</evidence>
<evidence type="ECO:0000256" key="3">
    <source>
        <dbReference type="ARBA" id="ARBA00022801"/>
    </source>
</evidence>
<comment type="caution">
    <text evidence="9">The sequence shown here is derived from an EMBL/GenBank/DDBJ whole genome shotgun (WGS) entry which is preliminary data.</text>
</comment>
<dbReference type="PRINTS" id="PR00725">
    <property type="entry name" value="DADACBPTASE1"/>
</dbReference>
<dbReference type="InterPro" id="IPR001967">
    <property type="entry name" value="Peptidase_S11_N"/>
</dbReference>
<protein>
    <submittedName>
        <fullName evidence="9">D-alanyl-D-alanine carboxypeptidase (Penicillin-binding protein 5/6)</fullName>
        <ecNumber evidence="9">3.4.16.4</ecNumber>
    </submittedName>
</protein>
<dbReference type="EC" id="3.4.16.4" evidence="9"/>
<keyword evidence="6" id="KW-0961">Cell wall biogenesis/degradation</keyword>
<evidence type="ECO:0000256" key="1">
    <source>
        <dbReference type="ARBA" id="ARBA00007164"/>
    </source>
</evidence>
<sequence length="406" mass="42402">MRGRIITAVVVIVIIALGVIQLVRPVAAAKLQQTVPASAKVQGTPVAIQWPKQGQAALAVSGVGLIGNVGPQTPVPIASVTKIMTAYLVLKAHPLAEGQDGPTLTITADDVRQYEQDKAAGQSVVQVQAGEKLTERELLEALLLPSANNAADLLAAWTAGSKQAFVAEMNQTAKKLGMNHTHYADASGVNPATVSTAVDQLKIAEKAMAIPAFRETVAMKQASLPVAGVQYNVDYALGKSGIIGVKTGSTDEAGGCFVFATEHTVAGKPALVLGVVLGQQGNNSSNSELMTALTEGESLSLQSGKILQAVSPVKAGQTVGMIDTGWQAPVPVVVSKSANLVAWQGMPVTMKLLQKPNLTQVAAGEQVGTLEIRAGQQVVNLPVRAAHAIQRPSLVWRLERVPFMHR</sequence>
<dbReference type="Pfam" id="PF00768">
    <property type="entry name" value="Peptidase_S11"/>
    <property type="match status" value="1"/>
</dbReference>
<gene>
    <name evidence="9" type="ORF">J2S03_000428</name>
</gene>
<keyword evidence="10" id="KW-1185">Reference proteome</keyword>
<accession>A0ABT9XE95</accession>
<name>A0ABT9XE95_9BACL</name>
<proteinExistence type="inferred from homology"/>
<dbReference type="Gene3D" id="3.40.710.10">
    <property type="entry name" value="DD-peptidase/beta-lactamase superfamily"/>
    <property type="match status" value="1"/>
</dbReference>
<keyword evidence="9" id="KW-0645">Protease</keyword>